<dbReference type="AlphaFoldDB" id="A0A089NYV6"/>
<name>A0A089NYV6_9HYPH</name>
<evidence type="ECO:0000313" key="2">
    <source>
        <dbReference type="Proteomes" id="UP000029492"/>
    </source>
</evidence>
<reference evidence="1 2" key="1">
    <citation type="journal article" date="2014" name="PLoS ONE">
        <title>Genome Information of Methylobacterium oryzae, a Plant-Probiotic Methylotroph in the Phyllosphere.</title>
        <authorList>
            <person name="Kwak M.J."/>
            <person name="Jeong H."/>
            <person name="Madhaiyan M."/>
            <person name="Lee Y."/>
            <person name="Sa T.M."/>
            <person name="Oh T.K."/>
            <person name="Kim J.F."/>
        </authorList>
    </citation>
    <scope>NUCLEOTIDE SEQUENCE [LARGE SCALE GENOMIC DNA]</scope>
    <source>
        <strain evidence="1 2">CBMB20</strain>
    </source>
</reference>
<keyword evidence="2" id="KW-1185">Reference proteome</keyword>
<dbReference type="Proteomes" id="UP000029492">
    <property type="component" value="Chromosome"/>
</dbReference>
<gene>
    <name evidence="1" type="ORF">MOC_3955</name>
</gene>
<organism evidence="1 2">
    <name type="scientific">Methylobacterium oryzae CBMB20</name>
    <dbReference type="NCBI Taxonomy" id="693986"/>
    <lineage>
        <taxon>Bacteria</taxon>
        <taxon>Pseudomonadati</taxon>
        <taxon>Pseudomonadota</taxon>
        <taxon>Alphaproteobacteria</taxon>
        <taxon>Hyphomicrobiales</taxon>
        <taxon>Methylobacteriaceae</taxon>
        <taxon>Methylobacterium</taxon>
    </lineage>
</organism>
<dbReference type="KEGG" id="mor:MOC_3955"/>
<dbReference type="HOGENOM" id="CLU_3272694_0_0_5"/>
<accession>A0A089NYV6</accession>
<dbReference type="EMBL" id="CP003811">
    <property type="protein sequence ID" value="AIQ91710.1"/>
    <property type="molecule type" value="Genomic_DNA"/>
</dbReference>
<proteinExistence type="predicted"/>
<dbReference type="STRING" id="693986.MOC_3955"/>
<evidence type="ECO:0000313" key="1">
    <source>
        <dbReference type="EMBL" id="AIQ91710.1"/>
    </source>
</evidence>
<sequence>MLRALLVSGLDSGLKTGIGPISVLAKGHISASTSMTERFGQ</sequence>
<protein>
    <submittedName>
        <fullName evidence="1">Protein of unassigned function</fullName>
    </submittedName>
</protein>